<proteinExistence type="predicted"/>
<dbReference type="InterPro" id="IPR029052">
    <property type="entry name" value="Metallo-depent_PP-like"/>
</dbReference>
<comment type="caution">
    <text evidence="5">The sequence shown here is derived from an EMBL/GenBank/DDBJ whole genome shotgun (WGS) entry which is preliminary data.</text>
</comment>
<feature type="transmembrane region" description="Helical" evidence="3">
    <location>
        <begin position="119"/>
        <end position="139"/>
    </location>
</feature>
<sequence length="413" mass="47230">MSRFFIVLGIIYLIGAFYGFQAFRTLVRNPYLQVAYALAFVAVLVNVYLQFNHFDRSQGMSHAMGISVGLFLAFMTLGFFSGIFMLIEDLGRLFGWLFGKIFQSGAVASNTFPSRRKFISRIALGVAAVPFLSLLYGMYKGKYDYQVLKYTLEFDDLPDAFDGYRITQISDIHSGSFDNKKKIEYVVDLINKQASDVLLFTGDLVNNVATEMHPWKETFSRLHATDGVFSVLGNHDYGDYAEWPSEEAKKENLDELKKIQKDMGFDLLLNESRYLEKDGQRIALIGVENWGEGGFKKAGDLEKAIKNIKPEDFKILMSHDPSHWQYQVLEHPYHYHLTLSGHTHGMQFGVEIPGVIKWSPVKYRYKYWAGVYEKMGQFINVNRGLGFIGYPGRVGIWPEITVIELKKKIKPVV</sequence>
<name>A0ABT6FTI4_9FLAO</name>
<dbReference type="PANTHER" id="PTHR31302">
    <property type="entry name" value="TRANSMEMBRANE PROTEIN WITH METALLOPHOSPHOESTERASE DOMAIN-RELATED"/>
    <property type="match status" value="1"/>
</dbReference>
<keyword evidence="3" id="KW-1133">Transmembrane helix</keyword>
<protein>
    <submittedName>
        <fullName evidence="5">Metallophosphoesterase</fullName>
    </submittedName>
</protein>
<dbReference type="InterPro" id="IPR004843">
    <property type="entry name" value="Calcineurin-like_PHP"/>
</dbReference>
<feature type="transmembrane region" description="Helical" evidence="3">
    <location>
        <begin position="63"/>
        <end position="87"/>
    </location>
</feature>
<keyword evidence="6" id="KW-1185">Reference proteome</keyword>
<reference evidence="5" key="1">
    <citation type="submission" date="2022-11" db="EMBL/GenBank/DDBJ databases">
        <title>High-quality draft genome sequence of Galbibacter sp. strain CMA-7.</title>
        <authorList>
            <person name="Wei L."/>
            <person name="Dong C."/>
            <person name="Shao Z."/>
        </authorList>
    </citation>
    <scope>NUCLEOTIDE SEQUENCE</scope>
    <source>
        <strain evidence="5">CMA-7</strain>
    </source>
</reference>
<dbReference type="CDD" id="cd07385">
    <property type="entry name" value="MPP_YkuE_C"/>
    <property type="match status" value="1"/>
</dbReference>
<evidence type="ECO:0000313" key="5">
    <source>
        <dbReference type="EMBL" id="MDG3586565.1"/>
    </source>
</evidence>
<dbReference type="InterPro" id="IPR051158">
    <property type="entry name" value="Metallophosphoesterase_sf"/>
</dbReference>
<dbReference type="Pfam" id="PF00149">
    <property type="entry name" value="Metallophos"/>
    <property type="match status" value="1"/>
</dbReference>
<dbReference type="Proteomes" id="UP001153642">
    <property type="component" value="Unassembled WGS sequence"/>
</dbReference>
<gene>
    <name evidence="5" type="ORF">OSR52_11875</name>
</gene>
<keyword evidence="3" id="KW-0812">Transmembrane</keyword>
<evidence type="ECO:0000256" key="2">
    <source>
        <dbReference type="ARBA" id="ARBA00022801"/>
    </source>
</evidence>
<organism evidence="5 6">
    <name type="scientific">Galbibacter pacificus</name>
    <dbReference type="NCBI Taxonomy" id="2996052"/>
    <lineage>
        <taxon>Bacteria</taxon>
        <taxon>Pseudomonadati</taxon>
        <taxon>Bacteroidota</taxon>
        <taxon>Flavobacteriia</taxon>
        <taxon>Flavobacteriales</taxon>
        <taxon>Flavobacteriaceae</taxon>
        <taxon>Galbibacter</taxon>
    </lineage>
</organism>
<keyword evidence="3" id="KW-0472">Membrane</keyword>
<dbReference type="Gene3D" id="3.60.21.10">
    <property type="match status" value="1"/>
</dbReference>
<feature type="transmembrane region" description="Helical" evidence="3">
    <location>
        <begin position="30"/>
        <end position="51"/>
    </location>
</feature>
<feature type="domain" description="Calcineurin-like phosphoesterase" evidence="4">
    <location>
        <begin position="165"/>
        <end position="345"/>
    </location>
</feature>
<keyword evidence="2" id="KW-0378">Hydrolase</keyword>
<keyword evidence="1" id="KW-0479">Metal-binding</keyword>
<dbReference type="EMBL" id="JAPMUA010000004">
    <property type="protein sequence ID" value="MDG3586565.1"/>
    <property type="molecule type" value="Genomic_DNA"/>
</dbReference>
<evidence type="ECO:0000256" key="3">
    <source>
        <dbReference type="SAM" id="Phobius"/>
    </source>
</evidence>
<dbReference type="RefSeq" id="WP_277900297.1">
    <property type="nucleotide sequence ID" value="NZ_JAPMUA010000004.1"/>
</dbReference>
<dbReference type="PANTHER" id="PTHR31302:SF31">
    <property type="entry name" value="PHOSPHODIESTERASE YAEI"/>
    <property type="match status" value="1"/>
</dbReference>
<evidence type="ECO:0000259" key="4">
    <source>
        <dbReference type="Pfam" id="PF00149"/>
    </source>
</evidence>
<feature type="transmembrane region" description="Helical" evidence="3">
    <location>
        <begin position="5"/>
        <end position="24"/>
    </location>
</feature>
<dbReference type="SUPFAM" id="SSF56300">
    <property type="entry name" value="Metallo-dependent phosphatases"/>
    <property type="match status" value="1"/>
</dbReference>
<evidence type="ECO:0000313" key="6">
    <source>
        <dbReference type="Proteomes" id="UP001153642"/>
    </source>
</evidence>
<accession>A0ABT6FTI4</accession>
<evidence type="ECO:0000256" key="1">
    <source>
        <dbReference type="ARBA" id="ARBA00022723"/>
    </source>
</evidence>